<dbReference type="Proteomes" id="UP000829647">
    <property type="component" value="Chromosome"/>
</dbReference>
<reference evidence="1 2" key="1">
    <citation type="submission" date="2022-04" db="EMBL/GenBank/DDBJ databases">
        <title>Hymenobacter sp. isolated from the air.</title>
        <authorList>
            <person name="Won M."/>
            <person name="Lee C.-M."/>
            <person name="Woen H.-Y."/>
            <person name="Kwon S.-W."/>
        </authorList>
    </citation>
    <scope>NUCLEOTIDE SEQUENCE [LARGE SCALE GENOMIC DNA]</scope>
    <source>
        <strain evidence="2">5516 S-25</strain>
    </source>
</reference>
<sequence length="57" mass="6592">MTKKRIAVDMDEVIADSIARFREWYGVGFQLTMTLDQLRGKNFHEAVAPEHQAALRE</sequence>
<keyword evidence="2" id="KW-1185">Reference proteome</keyword>
<name>A0ABY4JD27_9BACT</name>
<accession>A0ABY4JD27</accession>
<evidence type="ECO:0000313" key="1">
    <source>
        <dbReference type="EMBL" id="UPL49878.1"/>
    </source>
</evidence>
<proteinExistence type="predicted"/>
<gene>
    <name evidence="1" type="ORF">MWH26_02935</name>
</gene>
<evidence type="ECO:0000313" key="2">
    <source>
        <dbReference type="Proteomes" id="UP000829647"/>
    </source>
</evidence>
<dbReference type="EMBL" id="CP095848">
    <property type="protein sequence ID" value="UPL49878.1"/>
    <property type="molecule type" value="Genomic_DNA"/>
</dbReference>
<organism evidence="1 2">
    <name type="scientific">Hymenobacter sublimis</name>
    <dbReference type="NCBI Taxonomy" id="2933777"/>
    <lineage>
        <taxon>Bacteria</taxon>
        <taxon>Pseudomonadati</taxon>
        <taxon>Bacteroidota</taxon>
        <taxon>Cytophagia</taxon>
        <taxon>Cytophagales</taxon>
        <taxon>Hymenobacteraceae</taxon>
        <taxon>Hymenobacter</taxon>
    </lineage>
</organism>
<protein>
    <submittedName>
        <fullName evidence="1">Uncharacterized protein</fullName>
    </submittedName>
</protein>
<dbReference type="RefSeq" id="WP_247975981.1">
    <property type="nucleotide sequence ID" value="NZ_CP095848.1"/>
</dbReference>